<evidence type="ECO:0000256" key="2">
    <source>
        <dbReference type="ARBA" id="ARBA00017647"/>
    </source>
</evidence>
<evidence type="ECO:0000256" key="3">
    <source>
        <dbReference type="ARBA" id="ARBA00022448"/>
    </source>
</evidence>
<gene>
    <name evidence="10" type="ORF">PHJA_001811400</name>
</gene>
<dbReference type="GO" id="GO:0019779">
    <property type="term" value="F:Atg8 activating enzyme activity"/>
    <property type="evidence" value="ECO:0007669"/>
    <property type="project" value="TreeGrafter"/>
</dbReference>
<evidence type="ECO:0000256" key="4">
    <source>
        <dbReference type="ARBA" id="ARBA00022927"/>
    </source>
</evidence>
<dbReference type="InterPro" id="IPR035985">
    <property type="entry name" value="Ubiquitin-activating_enz"/>
</dbReference>
<dbReference type="InterPro" id="IPR042523">
    <property type="entry name" value="Atg7_N_2"/>
</dbReference>
<dbReference type="InterPro" id="IPR006285">
    <property type="entry name" value="Atg7"/>
</dbReference>
<dbReference type="SUPFAM" id="SSF69572">
    <property type="entry name" value="Activating enzymes of the ubiquitin-like proteins"/>
    <property type="match status" value="1"/>
</dbReference>
<evidence type="ECO:0000259" key="8">
    <source>
        <dbReference type="Pfam" id="PF00899"/>
    </source>
</evidence>
<dbReference type="GO" id="GO:0000422">
    <property type="term" value="P:autophagy of mitochondrion"/>
    <property type="evidence" value="ECO:0007669"/>
    <property type="project" value="TreeGrafter"/>
</dbReference>
<dbReference type="Proteomes" id="UP000653305">
    <property type="component" value="Unassembled WGS sequence"/>
</dbReference>
<dbReference type="Gene3D" id="3.40.140.100">
    <property type="entry name" value="Ubiquitin-like modifier-activating enzyme ATG7 C-terminal domain"/>
    <property type="match status" value="1"/>
</dbReference>
<dbReference type="Pfam" id="PF16420">
    <property type="entry name" value="ATG7_N"/>
    <property type="match status" value="1"/>
</dbReference>
<dbReference type="InterPro" id="IPR032197">
    <property type="entry name" value="Atg7_N"/>
</dbReference>
<dbReference type="InterPro" id="IPR045886">
    <property type="entry name" value="ThiF/MoeB/HesA"/>
</dbReference>
<dbReference type="Gene3D" id="3.40.140.70">
    <property type="entry name" value="Ubiquitin-like modifier-activating enzyme ATG7 N-terminal domain"/>
    <property type="match status" value="1"/>
</dbReference>
<evidence type="ECO:0000256" key="6">
    <source>
        <dbReference type="PIRSR" id="PIRSR606285-1"/>
    </source>
</evidence>
<comment type="subunit">
    <text evidence="7">Homodimer.</text>
</comment>
<dbReference type="FunFam" id="3.40.140.70:FF:000001">
    <property type="entry name" value="Ubiquitin-like modifier-activating enzyme atg7"/>
    <property type="match status" value="1"/>
</dbReference>
<keyword evidence="3 7" id="KW-0813">Transport</keyword>
<dbReference type="EMBL" id="BMAC01000450">
    <property type="protein sequence ID" value="GFP96673.1"/>
    <property type="molecule type" value="Genomic_DNA"/>
</dbReference>
<dbReference type="GO" id="GO:0000407">
    <property type="term" value="C:phagophore assembly site"/>
    <property type="evidence" value="ECO:0007669"/>
    <property type="project" value="UniProtKB-SubCell"/>
</dbReference>
<dbReference type="FunFam" id="3.40.50.720:FF:000243">
    <property type="entry name" value="Ubiquitin-like modifier-activating enzyme ATG7"/>
    <property type="match status" value="1"/>
</dbReference>
<comment type="similarity">
    <text evidence="1 7">Belongs to the ATG7 family.</text>
</comment>
<dbReference type="GO" id="GO:0000045">
    <property type="term" value="P:autophagosome assembly"/>
    <property type="evidence" value="ECO:0007669"/>
    <property type="project" value="TreeGrafter"/>
</dbReference>
<dbReference type="CDD" id="cd01486">
    <property type="entry name" value="Apg7"/>
    <property type="match status" value="1"/>
</dbReference>
<feature type="domain" description="THIF-type NAD/FAD binding fold" evidence="8">
    <location>
        <begin position="347"/>
        <end position="602"/>
    </location>
</feature>
<keyword evidence="11" id="KW-1185">Reference proteome</keyword>
<evidence type="ECO:0000313" key="11">
    <source>
        <dbReference type="Proteomes" id="UP000653305"/>
    </source>
</evidence>
<protein>
    <recommendedName>
        <fullName evidence="2 7">Ubiquitin-like modifier-activating enzyme ATG7</fullName>
    </recommendedName>
    <alternativeName>
        <fullName evidence="7">Autophagy-related protein 7</fullName>
    </alternativeName>
</protein>
<evidence type="ECO:0000256" key="7">
    <source>
        <dbReference type="RuleBase" id="RU366022"/>
    </source>
</evidence>
<keyword evidence="4 7" id="KW-0653">Protein transport</keyword>
<dbReference type="GO" id="GO:0006995">
    <property type="term" value="P:cellular response to nitrogen starvation"/>
    <property type="evidence" value="ECO:0007669"/>
    <property type="project" value="TreeGrafter"/>
</dbReference>
<sequence>MDQGNRELILQFAPLQSSVDEGFWHRLSSLKLNKLGIDESPIPVTGFYAPCSHHQVSNHLTLLSESLPPESSEQLLTSPVIRGNRNRCPVPGILYNTNTLEGFQALDKQSLLKAEANKIWEDILSGKVENDVSLLLRFLVISFADLKKWSFHYWFAFPALTLDPPATVVDLKPAAQWFSSQEVESVTTACNDWRNTCSTTDVPFFLVSISPTSSATIKHLSEFEACQRDNSPKVLFGFYDPCHLPNNPGWPLRNYLWYIFRKWGLQKVRFFCYRENRGFADLELSLVGEASISNSQELKNHQNMPNAVGWELNNRGKKGSRCISLAKTMDPTRLAIEAADLNLKLMRWRQLPSLNLNILSSTRCLLLGAGTLGCQVARMLMAWGVRKITLLDSGKVSMSNPLRQSLYTLDDCLNGGELKAVAAVKSLSRIFPAVEAESVVMAIPMPGHPVTSQEQNSVLDDCKHLRDLIDSHDVIFLLTDTRESRWLPTLFCASSNKITITAALGFDSFLVMRHGAGPLSPSREIKARAPNELSAEIGNVSLTDNVRGQRLGCYFCNDVVAPVDSTSNRTLDQQCTVTRPGLAPIASALAVELLVGILHHPSGILAKAEFASSHDSGDEQPLGILPHQVRGSISQFSQMILVGQASASCTACSSIVVSEYRKRGLDFIVEAINHPTYLEDLTGLTELMKSAGSYELDWDNDSGDEDDDELTGLSAPSNSASLYLGRFIAIKP</sequence>
<reference evidence="10" key="1">
    <citation type="submission" date="2020-07" db="EMBL/GenBank/DDBJ databases">
        <title>Ethylene signaling mediates host invasion by parasitic plants.</title>
        <authorList>
            <person name="Yoshida S."/>
        </authorList>
    </citation>
    <scope>NUCLEOTIDE SEQUENCE</scope>
    <source>
        <strain evidence="10">Okayama</strain>
    </source>
</reference>
<comment type="caution">
    <text evidence="10">The sequence shown here is derived from an EMBL/GenBank/DDBJ whole genome shotgun (WGS) entry which is preliminary data.</text>
</comment>
<comment type="subcellular location">
    <subcellularLocation>
        <location evidence="7">Cytoplasm</location>
    </subcellularLocation>
    <subcellularLocation>
        <location evidence="7">Preautophagosomal structure</location>
    </subcellularLocation>
</comment>
<dbReference type="GO" id="GO:0032446">
    <property type="term" value="P:protein modification by small protein conjugation"/>
    <property type="evidence" value="ECO:0007669"/>
    <property type="project" value="TreeGrafter"/>
</dbReference>
<feature type="domain" description="Ubiquitin-like modifier-activating enzyme Atg7 N-terminal" evidence="9">
    <location>
        <begin position="10"/>
        <end position="329"/>
    </location>
</feature>
<dbReference type="InterPro" id="IPR000594">
    <property type="entry name" value="ThiF_NAD_FAD-bd"/>
</dbReference>
<evidence type="ECO:0000259" key="9">
    <source>
        <dbReference type="Pfam" id="PF16420"/>
    </source>
</evidence>
<dbReference type="InterPro" id="IPR042522">
    <property type="entry name" value="Atg7_N_1"/>
</dbReference>
<dbReference type="OrthoDB" id="338614at2759"/>
<evidence type="ECO:0000256" key="1">
    <source>
        <dbReference type="ARBA" id="ARBA00010931"/>
    </source>
</evidence>
<evidence type="ECO:0000313" key="10">
    <source>
        <dbReference type="EMBL" id="GFP96673.1"/>
    </source>
</evidence>
<name>A0A830CLG3_9LAMI</name>
<dbReference type="NCBIfam" id="TIGR01381">
    <property type="entry name" value="E1_like_apg7"/>
    <property type="match status" value="1"/>
</dbReference>
<keyword evidence="7" id="KW-0833">Ubl conjugation pathway</keyword>
<dbReference type="GO" id="GO:0015031">
    <property type="term" value="P:protein transport"/>
    <property type="evidence" value="ECO:0007669"/>
    <property type="project" value="UniProtKB-UniRule"/>
</dbReference>
<evidence type="ECO:0000256" key="5">
    <source>
        <dbReference type="ARBA" id="ARBA00023006"/>
    </source>
</evidence>
<accession>A0A830CLG3</accession>
<dbReference type="AlphaFoldDB" id="A0A830CLG3"/>
<feature type="active site" description="Glycyl thioester intermediate" evidence="6">
    <location>
        <position position="575"/>
    </location>
</feature>
<comment type="function">
    <text evidence="7">E1-like activating enzyme involved in the 2 ubiquitin-like systems required for autophagy.</text>
</comment>
<dbReference type="GO" id="GO:0019778">
    <property type="term" value="F:Atg12 activating enzyme activity"/>
    <property type="evidence" value="ECO:0007669"/>
    <property type="project" value="TreeGrafter"/>
</dbReference>
<organism evidence="10 11">
    <name type="scientific">Phtheirospermum japonicum</name>
    <dbReference type="NCBI Taxonomy" id="374723"/>
    <lineage>
        <taxon>Eukaryota</taxon>
        <taxon>Viridiplantae</taxon>
        <taxon>Streptophyta</taxon>
        <taxon>Embryophyta</taxon>
        <taxon>Tracheophyta</taxon>
        <taxon>Spermatophyta</taxon>
        <taxon>Magnoliopsida</taxon>
        <taxon>eudicotyledons</taxon>
        <taxon>Gunneridae</taxon>
        <taxon>Pentapetalae</taxon>
        <taxon>asterids</taxon>
        <taxon>lamiids</taxon>
        <taxon>Lamiales</taxon>
        <taxon>Orobanchaceae</taxon>
        <taxon>Orobanchaceae incertae sedis</taxon>
        <taxon>Phtheirospermum</taxon>
    </lineage>
</organism>
<proteinExistence type="inferred from homology"/>
<dbReference type="Gene3D" id="3.40.50.720">
    <property type="entry name" value="NAD(P)-binding Rossmann-like Domain"/>
    <property type="match status" value="1"/>
</dbReference>
<keyword evidence="5 7" id="KW-0072">Autophagy</keyword>
<dbReference type="GO" id="GO:0034727">
    <property type="term" value="P:piecemeal microautophagy of the nucleus"/>
    <property type="evidence" value="ECO:0007669"/>
    <property type="project" value="TreeGrafter"/>
</dbReference>
<keyword evidence="7" id="KW-0963">Cytoplasm</keyword>
<dbReference type="Pfam" id="PF00899">
    <property type="entry name" value="ThiF"/>
    <property type="match status" value="1"/>
</dbReference>
<dbReference type="PANTHER" id="PTHR10953:SF3">
    <property type="entry name" value="UBIQUITIN-LIKE MODIFIER-ACTIVATING ENZYME ATG7"/>
    <property type="match status" value="1"/>
</dbReference>
<dbReference type="PANTHER" id="PTHR10953">
    <property type="entry name" value="UBIQUITIN-ACTIVATING ENZYME E1"/>
    <property type="match status" value="1"/>
</dbReference>